<evidence type="ECO:0000313" key="2">
    <source>
        <dbReference type="Proteomes" id="UP000006729"/>
    </source>
</evidence>
<sequence length="140" mass="15935">MIVHDCLNIVLISLFKDNFIIKDKLGRDYHSLPVGKNGRDDEEMILCYFKIDQSHCIQTVTIFVLSTVIYVHDSLDVYGRPVLVVVASKHFPAMHNPVENEKLCHPAGKEQILGILDLRGFSTENTDFKFLTFLVILTIS</sequence>
<organism evidence="1 2">
    <name type="scientific">Populus trichocarpa</name>
    <name type="common">Western balsam poplar</name>
    <name type="synonym">Populus balsamifera subsp. trichocarpa</name>
    <dbReference type="NCBI Taxonomy" id="3694"/>
    <lineage>
        <taxon>Eukaryota</taxon>
        <taxon>Viridiplantae</taxon>
        <taxon>Streptophyta</taxon>
        <taxon>Embryophyta</taxon>
        <taxon>Tracheophyta</taxon>
        <taxon>Spermatophyta</taxon>
        <taxon>Magnoliopsida</taxon>
        <taxon>eudicotyledons</taxon>
        <taxon>Gunneridae</taxon>
        <taxon>Pentapetalae</taxon>
        <taxon>rosids</taxon>
        <taxon>fabids</taxon>
        <taxon>Malpighiales</taxon>
        <taxon>Salicaceae</taxon>
        <taxon>Saliceae</taxon>
        <taxon>Populus</taxon>
    </lineage>
</organism>
<evidence type="ECO:0000313" key="1">
    <source>
        <dbReference type="EMBL" id="KAI9384612.1"/>
    </source>
</evidence>
<comment type="caution">
    <text evidence="1">The sequence shown here is derived from an EMBL/GenBank/DDBJ whole genome shotgun (WGS) entry which is preliminary data.</text>
</comment>
<dbReference type="EMBL" id="CM009301">
    <property type="protein sequence ID" value="KAI9384612.1"/>
    <property type="molecule type" value="Genomic_DNA"/>
</dbReference>
<name>A0ACC0S679_POPTR</name>
<keyword evidence="2" id="KW-1185">Reference proteome</keyword>
<proteinExistence type="predicted"/>
<accession>A0ACC0S679</accession>
<gene>
    <name evidence="1" type="ORF">POPTR_012G088350v4</name>
</gene>
<reference evidence="1 2" key="1">
    <citation type="journal article" date="2006" name="Science">
        <title>The genome of black cottonwood, Populus trichocarpa (Torr. &amp; Gray).</title>
        <authorList>
            <person name="Tuskan G.A."/>
            <person name="Difazio S."/>
            <person name="Jansson S."/>
            <person name="Bohlmann J."/>
            <person name="Grigoriev I."/>
            <person name="Hellsten U."/>
            <person name="Putnam N."/>
            <person name="Ralph S."/>
            <person name="Rombauts S."/>
            <person name="Salamov A."/>
            <person name="Schein J."/>
            <person name="Sterck L."/>
            <person name="Aerts A."/>
            <person name="Bhalerao R.R."/>
            <person name="Bhalerao R.P."/>
            <person name="Blaudez D."/>
            <person name="Boerjan W."/>
            <person name="Brun A."/>
            <person name="Brunner A."/>
            <person name="Busov V."/>
            <person name="Campbell M."/>
            <person name="Carlson J."/>
            <person name="Chalot M."/>
            <person name="Chapman J."/>
            <person name="Chen G.L."/>
            <person name="Cooper D."/>
            <person name="Coutinho P.M."/>
            <person name="Couturier J."/>
            <person name="Covert S."/>
            <person name="Cronk Q."/>
            <person name="Cunningham R."/>
            <person name="Davis J."/>
            <person name="Degroeve S."/>
            <person name="Dejardin A."/>
            <person name="Depamphilis C."/>
            <person name="Detter J."/>
            <person name="Dirks B."/>
            <person name="Dubchak I."/>
            <person name="Duplessis S."/>
            <person name="Ehlting J."/>
            <person name="Ellis B."/>
            <person name="Gendler K."/>
            <person name="Goodstein D."/>
            <person name="Gribskov M."/>
            <person name="Grimwood J."/>
            <person name="Groover A."/>
            <person name="Gunter L."/>
            <person name="Hamberger B."/>
            <person name="Heinze B."/>
            <person name="Helariutta Y."/>
            <person name="Henrissat B."/>
            <person name="Holligan D."/>
            <person name="Holt R."/>
            <person name="Huang W."/>
            <person name="Islam-Faridi N."/>
            <person name="Jones S."/>
            <person name="Jones-Rhoades M."/>
            <person name="Jorgensen R."/>
            <person name="Joshi C."/>
            <person name="Kangasjarvi J."/>
            <person name="Karlsson J."/>
            <person name="Kelleher C."/>
            <person name="Kirkpatrick R."/>
            <person name="Kirst M."/>
            <person name="Kohler A."/>
            <person name="Kalluri U."/>
            <person name="Larimer F."/>
            <person name="Leebens-Mack J."/>
            <person name="Leple J.C."/>
            <person name="Locascio P."/>
            <person name="Lou Y."/>
            <person name="Lucas S."/>
            <person name="Martin F."/>
            <person name="Montanini B."/>
            <person name="Napoli C."/>
            <person name="Nelson D.R."/>
            <person name="Nelson C."/>
            <person name="Nieminen K."/>
            <person name="Nilsson O."/>
            <person name="Pereda V."/>
            <person name="Peter G."/>
            <person name="Philippe R."/>
            <person name="Pilate G."/>
            <person name="Poliakov A."/>
            <person name="Razumovskaya J."/>
            <person name="Richardson P."/>
            <person name="Rinaldi C."/>
            <person name="Ritland K."/>
            <person name="Rouze P."/>
            <person name="Ryaboy D."/>
            <person name="Schmutz J."/>
            <person name="Schrader J."/>
            <person name="Segerman B."/>
            <person name="Shin H."/>
            <person name="Siddiqui A."/>
            <person name="Sterky F."/>
            <person name="Terry A."/>
            <person name="Tsai C.J."/>
            <person name="Uberbacher E."/>
            <person name="Unneberg P."/>
            <person name="Vahala J."/>
            <person name="Wall K."/>
            <person name="Wessler S."/>
            <person name="Yang G."/>
            <person name="Yin T."/>
            <person name="Douglas C."/>
            <person name="Marra M."/>
            <person name="Sandberg G."/>
            <person name="Van de Peer Y."/>
            <person name="Rokhsar D."/>
        </authorList>
    </citation>
    <scope>NUCLEOTIDE SEQUENCE [LARGE SCALE GENOMIC DNA]</scope>
    <source>
        <strain evidence="2">cv. Nisqually</strain>
    </source>
</reference>
<dbReference type="Proteomes" id="UP000006729">
    <property type="component" value="Chromosome 12"/>
</dbReference>
<protein>
    <submittedName>
        <fullName evidence="1">Uncharacterized protein</fullName>
    </submittedName>
</protein>